<proteinExistence type="predicted"/>
<dbReference type="AlphaFoldDB" id="A0A087ULF2"/>
<dbReference type="EMBL" id="KK120389">
    <property type="protein sequence ID" value="KFM78191.1"/>
    <property type="molecule type" value="Genomic_DNA"/>
</dbReference>
<gene>
    <name evidence="1" type="ORF">X975_19201</name>
</gene>
<feature type="non-terminal residue" evidence="1">
    <location>
        <position position="1"/>
    </location>
</feature>
<sequence>CSQKKLDLKYHPCAFLRDFLCNSALLSY</sequence>
<dbReference type="Proteomes" id="UP000054359">
    <property type="component" value="Unassembled WGS sequence"/>
</dbReference>
<organism evidence="1 2">
    <name type="scientific">Stegodyphus mimosarum</name>
    <name type="common">African social velvet spider</name>
    <dbReference type="NCBI Taxonomy" id="407821"/>
    <lineage>
        <taxon>Eukaryota</taxon>
        <taxon>Metazoa</taxon>
        <taxon>Ecdysozoa</taxon>
        <taxon>Arthropoda</taxon>
        <taxon>Chelicerata</taxon>
        <taxon>Arachnida</taxon>
        <taxon>Araneae</taxon>
        <taxon>Araneomorphae</taxon>
        <taxon>Entelegynae</taxon>
        <taxon>Eresoidea</taxon>
        <taxon>Eresidae</taxon>
        <taxon>Stegodyphus</taxon>
    </lineage>
</organism>
<keyword evidence="2" id="KW-1185">Reference proteome</keyword>
<feature type="non-terminal residue" evidence="1">
    <location>
        <position position="28"/>
    </location>
</feature>
<reference evidence="1 2" key="1">
    <citation type="submission" date="2013-11" db="EMBL/GenBank/DDBJ databases">
        <title>Genome sequencing of Stegodyphus mimosarum.</title>
        <authorList>
            <person name="Bechsgaard J."/>
        </authorList>
    </citation>
    <scope>NUCLEOTIDE SEQUENCE [LARGE SCALE GENOMIC DNA]</scope>
</reference>
<evidence type="ECO:0000313" key="1">
    <source>
        <dbReference type="EMBL" id="KFM78191.1"/>
    </source>
</evidence>
<evidence type="ECO:0000313" key="2">
    <source>
        <dbReference type="Proteomes" id="UP000054359"/>
    </source>
</evidence>
<name>A0A087ULF2_STEMI</name>
<accession>A0A087ULF2</accession>
<protein>
    <submittedName>
        <fullName evidence="1">Uncharacterized protein</fullName>
    </submittedName>
</protein>